<evidence type="ECO:0000313" key="2">
    <source>
        <dbReference type="Proteomes" id="UP000297280"/>
    </source>
</evidence>
<protein>
    <submittedName>
        <fullName evidence="1">Uncharacterized protein</fullName>
    </submittedName>
</protein>
<organism evidence="1 2">
    <name type="scientific">Botrytis porri</name>
    <dbReference type="NCBI Taxonomy" id="87229"/>
    <lineage>
        <taxon>Eukaryota</taxon>
        <taxon>Fungi</taxon>
        <taxon>Dikarya</taxon>
        <taxon>Ascomycota</taxon>
        <taxon>Pezizomycotina</taxon>
        <taxon>Leotiomycetes</taxon>
        <taxon>Helotiales</taxon>
        <taxon>Sclerotiniaceae</taxon>
        <taxon>Botrytis</taxon>
    </lineage>
</organism>
<keyword evidence="2" id="KW-1185">Reference proteome</keyword>
<evidence type="ECO:0000313" key="1">
    <source>
        <dbReference type="EMBL" id="TGO81745.1"/>
    </source>
</evidence>
<dbReference type="STRING" id="87229.A0A4Z1K709"/>
<sequence>MWGAGRHPVFVLLRTPKTNFLQASSITQKLRFEFAKLEQLLIVAMFLTRFDHDTCDDKGTTYDAIPPPDLNARAATKPTASTRLRYGPRDFKAQD</sequence>
<dbReference type="EMBL" id="PQXO01001028">
    <property type="protein sequence ID" value="TGO81745.1"/>
    <property type="molecule type" value="Genomic_DNA"/>
</dbReference>
<comment type="caution">
    <text evidence="1">The sequence shown here is derived from an EMBL/GenBank/DDBJ whole genome shotgun (WGS) entry which is preliminary data.</text>
</comment>
<dbReference type="AlphaFoldDB" id="A0A4Z1K709"/>
<accession>A0A4Z1K709</accession>
<gene>
    <name evidence="1" type="ORF">BPOR_1034g00020</name>
</gene>
<proteinExistence type="predicted"/>
<name>A0A4Z1K709_9HELO</name>
<dbReference type="Proteomes" id="UP000297280">
    <property type="component" value="Unassembled WGS sequence"/>
</dbReference>
<reference evidence="1 2" key="1">
    <citation type="submission" date="2017-12" db="EMBL/GenBank/DDBJ databases">
        <title>Comparative genomics of Botrytis spp.</title>
        <authorList>
            <person name="Valero-Jimenez C.A."/>
            <person name="Tapia P."/>
            <person name="Veloso J."/>
            <person name="Silva-Moreno E."/>
            <person name="Staats M."/>
            <person name="Valdes J.H."/>
            <person name="Van Kan J.A.L."/>
        </authorList>
    </citation>
    <scope>NUCLEOTIDE SEQUENCE [LARGE SCALE GENOMIC DNA]</scope>
    <source>
        <strain evidence="1 2">MUCL3349</strain>
    </source>
</reference>